<evidence type="ECO:0000256" key="1">
    <source>
        <dbReference type="ARBA" id="ARBA00004167"/>
    </source>
</evidence>
<evidence type="ECO:0000256" key="6">
    <source>
        <dbReference type="SAM" id="Phobius"/>
    </source>
</evidence>
<dbReference type="PANTHER" id="PTHR31415:SF9">
    <property type="entry name" value="OS05G0367900 PROTEIN"/>
    <property type="match status" value="1"/>
</dbReference>
<evidence type="ECO:0000313" key="8">
    <source>
        <dbReference type="EMBL" id="KAG5578719.1"/>
    </source>
</evidence>
<sequence>MSDYDQQKIQNESVGYPQKPSPLPSSNDPRKYPSSPTRSPAKTLCTFLLILVILAGLVVLILWLVYRPHKPNFSLVGAAIYDLNVTSPPYMSTTMQFTVLARNPNRRVRLDYDQFSAIVYYKGQAITPPVVLPPLFQKTKSTVILSPLIRGASVPVSVEVANGLLIDEVYGVVGLRLVLTGKMRYKAGIVKTKHYEVYVKCDMLVGYKKGFMGQVPLLGSPDCNLIYEVFFFF</sequence>
<proteinExistence type="predicted"/>
<protein>
    <recommendedName>
        <fullName evidence="7">Late embryogenesis abundant protein LEA-2 subgroup domain-containing protein</fullName>
    </recommendedName>
</protein>
<keyword evidence="3 6" id="KW-1133">Transmembrane helix</keyword>
<evidence type="ECO:0000256" key="3">
    <source>
        <dbReference type="ARBA" id="ARBA00022989"/>
    </source>
</evidence>
<dbReference type="GO" id="GO:0005886">
    <property type="term" value="C:plasma membrane"/>
    <property type="evidence" value="ECO:0007669"/>
    <property type="project" value="TreeGrafter"/>
</dbReference>
<feature type="transmembrane region" description="Helical" evidence="6">
    <location>
        <begin position="44"/>
        <end position="66"/>
    </location>
</feature>
<keyword evidence="9" id="KW-1185">Reference proteome</keyword>
<dbReference type="OrthoDB" id="746161at2759"/>
<gene>
    <name evidence="8" type="ORF">H5410_049346</name>
</gene>
<dbReference type="GO" id="GO:0009506">
    <property type="term" value="C:plasmodesma"/>
    <property type="evidence" value="ECO:0007669"/>
    <property type="project" value="TreeGrafter"/>
</dbReference>
<dbReference type="EMBL" id="JACXVP010000010">
    <property type="protein sequence ID" value="KAG5578719.1"/>
    <property type="molecule type" value="Genomic_DNA"/>
</dbReference>
<evidence type="ECO:0000256" key="4">
    <source>
        <dbReference type="ARBA" id="ARBA00023136"/>
    </source>
</evidence>
<dbReference type="Proteomes" id="UP000824120">
    <property type="component" value="Chromosome 10"/>
</dbReference>
<dbReference type="InterPro" id="IPR004864">
    <property type="entry name" value="LEA_2"/>
</dbReference>
<dbReference type="PANTHER" id="PTHR31415">
    <property type="entry name" value="OS05G0367900 PROTEIN"/>
    <property type="match status" value="1"/>
</dbReference>
<dbReference type="AlphaFoldDB" id="A0A9J5WTU8"/>
<evidence type="ECO:0000256" key="5">
    <source>
        <dbReference type="SAM" id="MobiDB-lite"/>
    </source>
</evidence>
<feature type="domain" description="Late embryogenesis abundant protein LEA-2 subgroup" evidence="7">
    <location>
        <begin position="98"/>
        <end position="201"/>
    </location>
</feature>
<feature type="region of interest" description="Disordered" evidence="5">
    <location>
        <begin position="1"/>
        <end position="37"/>
    </location>
</feature>
<reference evidence="8 9" key="1">
    <citation type="submission" date="2020-09" db="EMBL/GenBank/DDBJ databases">
        <title>De no assembly of potato wild relative species, Solanum commersonii.</title>
        <authorList>
            <person name="Cho K."/>
        </authorList>
    </citation>
    <scope>NUCLEOTIDE SEQUENCE [LARGE SCALE GENOMIC DNA]</scope>
    <source>
        <strain evidence="8">LZ3.2</strain>
        <tissue evidence="8">Leaf</tissue>
    </source>
</reference>
<dbReference type="InterPro" id="IPR044839">
    <property type="entry name" value="NDR1-like"/>
</dbReference>
<keyword evidence="2 6" id="KW-0812">Transmembrane</keyword>
<evidence type="ECO:0000256" key="2">
    <source>
        <dbReference type="ARBA" id="ARBA00022692"/>
    </source>
</evidence>
<accession>A0A9J5WTU8</accession>
<dbReference type="GO" id="GO:0098542">
    <property type="term" value="P:defense response to other organism"/>
    <property type="evidence" value="ECO:0007669"/>
    <property type="project" value="InterPro"/>
</dbReference>
<name>A0A9J5WTU8_SOLCO</name>
<evidence type="ECO:0000313" key="9">
    <source>
        <dbReference type="Proteomes" id="UP000824120"/>
    </source>
</evidence>
<organism evidence="8 9">
    <name type="scientific">Solanum commersonii</name>
    <name type="common">Commerson's wild potato</name>
    <name type="synonym">Commerson's nightshade</name>
    <dbReference type="NCBI Taxonomy" id="4109"/>
    <lineage>
        <taxon>Eukaryota</taxon>
        <taxon>Viridiplantae</taxon>
        <taxon>Streptophyta</taxon>
        <taxon>Embryophyta</taxon>
        <taxon>Tracheophyta</taxon>
        <taxon>Spermatophyta</taxon>
        <taxon>Magnoliopsida</taxon>
        <taxon>eudicotyledons</taxon>
        <taxon>Gunneridae</taxon>
        <taxon>Pentapetalae</taxon>
        <taxon>asterids</taxon>
        <taxon>lamiids</taxon>
        <taxon>Solanales</taxon>
        <taxon>Solanaceae</taxon>
        <taxon>Solanoideae</taxon>
        <taxon>Solaneae</taxon>
        <taxon>Solanum</taxon>
    </lineage>
</organism>
<comment type="subcellular location">
    <subcellularLocation>
        <location evidence="1">Membrane</location>
        <topology evidence="1">Single-pass membrane protein</topology>
    </subcellularLocation>
</comment>
<evidence type="ECO:0000259" key="7">
    <source>
        <dbReference type="Pfam" id="PF03168"/>
    </source>
</evidence>
<dbReference type="Pfam" id="PF03168">
    <property type="entry name" value="LEA_2"/>
    <property type="match status" value="1"/>
</dbReference>
<keyword evidence="4 6" id="KW-0472">Membrane</keyword>
<comment type="caution">
    <text evidence="8">The sequence shown here is derived from an EMBL/GenBank/DDBJ whole genome shotgun (WGS) entry which is preliminary data.</text>
</comment>